<dbReference type="Pfam" id="PF04355">
    <property type="entry name" value="BamE"/>
    <property type="match status" value="1"/>
</dbReference>
<feature type="region of interest" description="Disordered" evidence="5">
    <location>
        <begin position="204"/>
        <end position="450"/>
    </location>
</feature>
<evidence type="ECO:0000256" key="5">
    <source>
        <dbReference type="SAM" id="MobiDB-lite"/>
    </source>
</evidence>
<feature type="compositionally biased region" description="Low complexity" evidence="5">
    <location>
        <begin position="259"/>
        <end position="273"/>
    </location>
</feature>
<comment type="similarity">
    <text evidence="4">Belongs to the BamE family.</text>
</comment>
<keyword evidence="1 4" id="KW-0732">Signal</keyword>
<feature type="domain" description="Outer membrane protein assembly factor BamE" evidence="7">
    <location>
        <begin position="115"/>
        <end position="180"/>
    </location>
</feature>
<feature type="compositionally biased region" description="Polar residues" evidence="5">
    <location>
        <begin position="78"/>
        <end position="95"/>
    </location>
</feature>
<dbReference type="GO" id="GO:0051205">
    <property type="term" value="P:protein insertion into membrane"/>
    <property type="evidence" value="ECO:0007669"/>
    <property type="project" value="UniProtKB-UniRule"/>
</dbReference>
<dbReference type="InterPro" id="IPR026592">
    <property type="entry name" value="BamE"/>
</dbReference>
<evidence type="ECO:0000259" key="7">
    <source>
        <dbReference type="Pfam" id="PF04355"/>
    </source>
</evidence>
<dbReference type="RefSeq" id="WP_269316452.1">
    <property type="nucleotide sequence ID" value="NZ_CP098251.1"/>
</dbReference>
<feature type="compositionally biased region" description="Polar residues" evidence="5">
    <location>
        <begin position="327"/>
        <end position="341"/>
    </location>
</feature>
<dbReference type="InterPro" id="IPR007450">
    <property type="entry name" value="BamE_dom"/>
</dbReference>
<dbReference type="Proteomes" id="UP001164819">
    <property type="component" value="Chromosome"/>
</dbReference>
<proteinExistence type="inferred from homology"/>
<comment type="function">
    <text evidence="4">Part of the outer membrane protein assembly complex, which is involved in assembly and insertion of beta-barrel proteins into the outer membrane.</text>
</comment>
<dbReference type="HAMAP" id="MF_00925">
    <property type="entry name" value="OM_assembly_BamE"/>
    <property type="match status" value="1"/>
</dbReference>
<keyword evidence="3 4" id="KW-0998">Cell outer membrane</keyword>
<keyword evidence="4" id="KW-0564">Palmitate</keyword>
<evidence type="ECO:0000313" key="8">
    <source>
        <dbReference type="EMBL" id="WAV92250.1"/>
    </source>
</evidence>
<feature type="signal peptide" evidence="6">
    <location>
        <begin position="1"/>
        <end position="25"/>
    </location>
</feature>
<feature type="compositionally biased region" description="Basic and acidic residues" evidence="5">
    <location>
        <begin position="205"/>
        <end position="228"/>
    </location>
</feature>
<dbReference type="GO" id="GO:0030674">
    <property type="term" value="F:protein-macromolecule adaptor activity"/>
    <property type="evidence" value="ECO:0007669"/>
    <property type="project" value="TreeGrafter"/>
</dbReference>
<reference evidence="8" key="1">
    <citation type="journal article" date="2022" name="Front. Microbiol.">
        <title>New perspectives on an old grouping: The genomic and phenotypic variability of Oxalobacter formigenes and the implications for calcium oxalate stone prevention.</title>
        <authorList>
            <person name="Chmiel J.A."/>
            <person name="Carr C."/>
            <person name="Stuivenberg G.A."/>
            <person name="Venema R."/>
            <person name="Chanyi R.M."/>
            <person name="Al K.F."/>
            <person name="Giguere D."/>
            <person name="Say H."/>
            <person name="Akouris P.P."/>
            <person name="Dominguez Romero S.A."/>
            <person name="Kwong A."/>
            <person name="Tai V."/>
            <person name="Koval S.F."/>
            <person name="Razvi H."/>
            <person name="Bjazevic J."/>
            <person name="Burton J.P."/>
        </authorList>
    </citation>
    <scope>NUCLEOTIDE SEQUENCE</scope>
    <source>
        <strain evidence="8">OxK</strain>
    </source>
</reference>
<feature type="region of interest" description="Disordered" evidence="5">
    <location>
        <begin position="36"/>
        <end position="95"/>
    </location>
</feature>
<dbReference type="PANTHER" id="PTHR37482:SF1">
    <property type="entry name" value="OUTER MEMBRANE PROTEIN ASSEMBLY FACTOR BAME"/>
    <property type="match status" value="1"/>
</dbReference>
<comment type="subunit">
    <text evidence="4">Part of the Bam complex.</text>
</comment>
<evidence type="ECO:0000256" key="2">
    <source>
        <dbReference type="ARBA" id="ARBA00023136"/>
    </source>
</evidence>
<dbReference type="AlphaFoldDB" id="A0A9E9NU59"/>
<gene>
    <name evidence="4 8" type="primary">bamE</name>
    <name evidence="8" type="ORF">NB646_00525</name>
</gene>
<dbReference type="PANTHER" id="PTHR37482">
    <property type="entry name" value="OUTER MEMBRANE PROTEIN ASSEMBLY FACTOR BAME"/>
    <property type="match status" value="1"/>
</dbReference>
<evidence type="ECO:0000256" key="3">
    <source>
        <dbReference type="ARBA" id="ARBA00023237"/>
    </source>
</evidence>
<dbReference type="GO" id="GO:1990063">
    <property type="term" value="C:Bam protein complex"/>
    <property type="evidence" value="ECO:0007669"/>
    <property type="project" value="TreeGrafter"/>
</dbReference>
<comment type="subcellular location">
    <subcellularLocation>
        <location evidence="4">Cell outer membrane</location>
        <topology evidence="4">Lipid-anchor</topology>
    </subcellularLocation>
</comment>
<evidence type="ECO:0000256" key="4">
    <source>
        <dbReference type="HAMAP-Rule" id="MF_00925"/>
    </source>
</evidence>
<keyword evidence="2 4" id="KW-0472">Membrane</keyword>
<dbReference type="PROSITE" id="PS51257">
    <property type="entry name" value="PROKAR_LIPOPROTEIN"/>
    <property type="match status" value="1"/>
</dbReference>
<organism evidence="8">
    <name type="scientific">Oxalobacter aliiformigenes</name>
    <dbReference type="NCBI Taxonomy" id="2946593"/>
    <lineage>
        <taxon>Bacteria</taxon>
        <taxon>Pseudomonadati</taxon>
        <taxon>Pseudomonadota</taxon>
        <taxon>Betaproteobacteria</taxon>
        <taxon>Burkholderiales</taxon>
        <taxon>Oxalobacteraceae</taxon>
        <taxon>Oxalobacter</taxon>
    </lineage>
</organism>
<dbReference type="GO" id="GO:0043165">
    <property type="term" value="P:Gram-negative-bacterium-type cell outer membrane assembly"/>
    <property type="evidence" value="ECO:0007669"/>
    <property type="project" value="UniProtKB-UniRule"/>
</dbReference>
<sequence length="450" mass="48828">MHKKTASLWRYLRTPVLLTSATVFAIGCASKNPLIDEADPIETSKPAPAREETKPAWKEEETTRTLSGTKMPDRNAAETPQQEISESENELNTKPTGMKKWLNMLTPYKVNIQQGNFISSEMLAKIQPGMTKEQVRFVLGTPLLTDMFHAGRWDYIFRLQKPNGATTTYRVTVFFSGNLVDHIINDKLPSEAEYLSHITSDDELPEKAVKEKDKDNTESTAQDMREAQVPEQSSVPENAYEPPAESGSVTTTGPASEATPDTPSDPVTTSGPDHAATPNLSPESANPPESAGQKATTHVPETGSTGYARPVRIPKPVKAHGPASVPETVQPSGQETRQTSPVPARDSRLSSRPVVPPAPVHAPEPASTQEPVSAPVPEMTSDPSANTEQANRLRQSARREALARTMQVDTDDSENVSSGNISTFEPISTPSRIGKMLPASPNDELIGNIQ</sequence>
<protein>
    <recommendedName>
        <fullName evidence="4">Outer membrane protein assembly factor BamE</fullName>
    </recommendedName>
</protein>
<feature type="chain" id="PRO_5039371574" description="Outer membrane protein assembly factor BamE" evidence="6">
    <location>
        <begin position="26"/>
        <end position="450"/>
    </location>
</feature>
<evidence type="ECO:0000256" key="6">
    <source>
        <dbReference type="SAM" id="SignalP"/>
    </source>
</evidence>
<feature type="compositionally biased region" description="Polar residues" evidence="5">
    <location>
        <begin position="381"/>
        <end position="394"/>
    </location>
</feature>
<evidence type="ECO:0000256" key="1">
    <source>
        <dbReference type="ARBA" id="ARBA00022729"/>
    </source>
</evidence>
<feature type="compositionally biased region" description="Basic and acidic residues" evidence="5">
    <location>
        <begin position="48"/>
        <end position="63"/>
    </location>
</feature>
<keyword evidence="4" id="KW-0449">Lipoprotein</keyword>
<feature type="compositionally biased region" description="Polar residues" evidence="5">
    <location>
        <begin position="415"/>
        <end position="431"/>
    </location>
</feature>
<dbReference type="InterPro" id="IPR037873">
    <property type="entry name" value="BamE-like"/>
</dbReference>
<accession>A0A9E9NU59</accession>
<dbReference type="EMBL" id="CP098251">
    <property type="protein sequence ID" value="WAV92250.1"/>
    <property type="molecule type" value="Genomic_DNA"/>
</dbReference>
<dbReference type="Gene3D" id="3.30.1450.10">
    <property type="match status" value="1"/>
</dbReference>
<name>A0A9E9NU59_9BURK</name>